<keyword evidence="10" id="KW-0472">Membrane</keyword>
<keyword evidence="20" id="KW-1185">Reference proteome</keyword>
<dbReference type="GO" id="GO:0030245">
    <property type="term" value="P:cellulose catabolic process"/>
    <property type="evidence" value="ECO:0007669"/>
    <property type="project" value="UniProtKB-KW"/>
</dbReference>
<name>A0A7R7XFP0_9EURO</name>
<keyword evidence="5" id="KW-1003">Cell membrane</keyword>
<comment type="catalytic activity">
    <reaction evidence="1">
        <text>Endohydrolysis of (1-&gt;3)- or (1-&gt;4)-linkages in beta-D-glucans when the glucose residue whose reducing group is involved in the linkage to be hydrolyzed is itself substituted at C-3.</text>
        <dbReference type="EC" id="3.2.1.6"/>
    </reaction>
</comment>
<dbReference type="RefSeq" id="XP_041552547.1">
    <property type="nucleotide sequence ID" value="XM_041699465.1"/>
</dbReference>
<dbReference type="InterPro" id="IPR000757">
    <property type="entry name" value="Beta-glucanase-like"/>
</dbReference>
<sequence>MSSSSLMRTVGSLAASAIIFPAVAQAAGNYKLKNSWEGEKILDHFHFFDAPDPTNGFVTYVNQSHAEDAGLVKVTDSGSLYMGVDYETVLTADGPGRESVRIESNQYYDQGLYVVDIQHMPGSICGTWPAFWTVGPNWPADGEIDIIEGVNQHDANKIVLHTSGSCDVGGEKDMLGEMTSSECGDASGTIGCVVEGQKGSSGTPFNKAGGGVYAMEWQEEYLKIWYFPRSEIPESLSNGKPDTSSFGKPMAHLQGTCNFKERFTHQKMILDTTFCGDWAGGVFGDSGCPVSDKSNPMQSCVNYVAENPKEFKNAYWELNSIKIFQVGGDSEEAHGTQAAATTSKTTEAAPETTATAPSTQTEAVTHETATTTTVNTRTETVTEHTTEPTHAPATTEAPSAPSNAESASSQTSSKKKTSYVTRTTTLCPAESLQTANVVPNPDPTNPASTNSAPPSEASIETIESVAEPETTSAPAVTHEPETPATTQPSIETVAEPETTSAPAVTHEPEAPATESAPTTETSVDPVAQPATSSAQTTPATHAPQEPETSSSSIPPASVIYTAPREGTTSSSTSWKINSSSSIFVSVPSAEPSSWKTTDAALPSGAEPTATGTPTTPSSPVFTGMASRMSASASVVLGALALLLVV</sequence>
<dbReference type="CDD" id="cd02181">
    <property type="entry name" value="GH16_fungal_Lam16A_glucanase"/>
    <property type="match status" value="1"/>
</dbReference>
<evidence type="ECO:0000256" key="10">
    <source>
        <dbReference type="ARBA" id="ARBA00023136"/>
    </source>
</evidence>
<dbReference type="GO" id="GO:0005886">
    <property type="term" value="C:plasma membrane"/>
    <property type="evidence" value="ECO:0007669"/>
    <property type="project" value="UniProtKB-SubCell"/>
</dbReference>
<dbReference type="EMBL" id="AP024444">
    <property type="protein sequence ID" value="BCS20353.1"/>
    <property type="molecule type" value="Genomic_DNA"/>
</dbReference>
<keyword evidence="9" id="KW-0136">Cellulose degradation</keyword>
<dbReference type="KEGG" id="apuu:APUU_20785S"/>
<evidence type="ECO:0000256" key="7">
    <source>
        <dbReference type="ARBA" id="ARBA00022729"/>
    </source>
</evidence>
<dbReference type="GO" id="GO:0052861">
    <property type="term" value="F:endo-1,3(4)-beta-glucanase activity"/>
    <property type="evidence" value="ECO:0007669"/>
    <property type="project" value="UniProtKB-EC"/>
</dbReference>
<organism evidence="19 20">
    <name type="scientific">Aspergillus puulaauensis</name>
    <dbReference type="NCBI Taxonomy" id="1220207"/>
    <lineage>
        <taxon>Eukaryota</taxon>
        <taxon>Fungi</taxon>
        <taxon>Dikarya</taxon>
        <taxon>Ascomycota</taxon>
        <taxon>Pezizomycotina</taxon>
        <taxon>Eurotiomycetes</taxon>
        <taxon>Eurotiomycetidae</taxon>
        <taxon>Eurotiales</taxon>
        <taxon>Aspergillaceae</taxon>
        <taxon>Aspergillus</taxon>
    </lineage>
</organism>
<dbReference type="Pfam" id="PF26113">
    <property type="entry name" value="GH16_XgeA"/>
    <property type="match status" value="1"/>
</dbReference>
<dbReference type="GO" id="GO:0098552">
    <property type="term" value="C:side of membrane"/>
    <property type="evidence" value="ECO:0007669"/>
    <property type="project" value="UniProtKB-KW"/>
</dbReference>
<evidence type="ECO:0000256" key="1">
    <source>
        <dbReference type="ARBA" id="ARBA00000124"/>
    </source>
</evidence>
<evidence type="ECO:0000259" key="18">
    <source>
        <dbReference type="PROSITE" id="PS51762"/>
    </source>
</evidence>
<dbReference type="PANTHER" id="PTHR10963">
    <property type="entry name" value="GLYCOSYL HYDROLASE-RELATED"/>
    <property type="match status" value="1"/>
</dbReference>
<dbReference type="SUPFAM" id="SSF49899">
    <property type="entry name" value="Concanavalin A-like lectins/glucanases"/>
    <property type="match status" value="1"/>
</dbReference>
<feature type="compositionally biased region" description="Low complexity" evidence="16">
    <location>
        <begin position="336"/>
        <end position="379"/>
    </location>
</feature>
<evidence type="ECO:0000256" key="14">
    <source>
        <dbReference type="ARBA" id="ARBA00023295"/>
    </source>
</evidence>
<reference evidence="19" key="2">
    <citation type="submission" date="2021-02" db="EMBL/GenBank/DDBJ databases">
        <title>Aspergillus puulaauensis MK2 genome sequence.</title>
        <authorList>
            <person name="Futagami T."/>
            <person name="Mori K."/>
            <person name="Kadooka C."/>
            <person name="Tanaka T."/>
        </authorList>
    </citation>
    <scope>NUCLEOTIDE SEQUENCE</scope>
    <source>
        <strain evidence="19">MK2</strain>
    </source>
</reference>
<keyword evidence="13" id="KW-0449">Lipoprotein</keyword>
<evidence type="ECO:0000256" key="4">
    <source>
        <dbReference type="ARBA" id="ARBA00012599"/>
    </source>
</evidence>
<keyword evidence="15" id="KW-0624">Polysaccharide degradation</keyword>
<keyword evidence="7 17" id="KW-0732">Signal</keyword>
<keyword evidence="12" id="KW-0119">Carbohydrate metabolism</keyword>
<evidence type="ECO:0000256" key="2">
    <source>
        <dbReference type="ARBA" id="ARBA00004609"/>
    </source>
</evidence>
<dbReference type="FunFam" id="2.60.120.200:FF:000114">
    <property type="entry name" value="Probable endo-1,3(4)-beta-glucanase NFIA_089530"/>
    <property type="match status" value="1"/>
</dbReference>
<proteinExistence type="inferred from homology"/>
<evidence type="ECO:0000256" key="13">
    <source>
        <dbReference type="ARBA" id="ARBA00023288"/>
    </source>
</evidence>
<evidence type="ECO:0000256" key="9">
    <source>
        <dbReference type="ARBA" id="ARBA00023001"/>
    </source>
</evidence>
<dbReference type="Gene3D" id="2.60.120.200">
    <property type="match status" value="1"/>
</dbReference>
<keyword evidence="11" id="KW-0325">Glycoprotein</keyword>
<evidence type="ECO:0000256" key="3">
    <source>
        <dbReference type="ARBA" id="ARBA00006865"/>
    </source>
</evidence>
<feature type="region of interest" description="Disordered" evidence="16">
    <location>
        <begin position="588"/>
        <end position="618"/>
    </location>
</feature>
<evidence type="ECO:0000256" key="11">
    <source>
        <dbReference type="ARBA" id="ARBA00023180"/>
    </source>
</evidence>
<evidence type="ECO:0000256" key="17">
    <source>
        <dbReference type="SAM" id="SignalP"/>
    </source>
</evidence>
<dbReference type="PROSITE" id="PS51762">
    <property type="entry name" value="GH16_2"/>
    <property type="match status" value="1"/>
</dbReference>
<evidence type="ECO:0000256" key="15">
    <source>
        <dbReference type="ARBA" id="ARBA00023326"/>
    </source>
</evidence>
<evidence type="ECO:0000313" key="19">
    <source>
        <dbReference type="EMBL" id="BCS20353.1"/>
    </source>
</evidence>
<feature type="compositionally biased region" description="Low complexity" evidence="16">
    <location>
        <begin position="388"/>
        <end position="425"/>
    </location>
</feature>
<dbReference type="GeneID" id="64970358"/>
<keyword evidence="8" id="KW-0378">Hydrolase</keyword>
<evidence type="ECO:0000256" key="8">
    <source>
        <dbReference type="ARBA" id="ARBA00022801"/>
    </source>
</evidence>
<dbReference type="Proteomes" id="UP000654913">
    <property type="component" value="Chromosome 2"/>
</dbReference>
<evidence type="ECO:0000313" key="20">
    <source>
        <dbReference type="Proteomes" id="UP000654913"/>
    </source>
</evidence>
<feature type="region of interest" description="Disordered" evidence="16">
    <location>
        <begin position="333"/>
        <end position="557"/>
    </location>
</feature>
<dbReference type="EC" id="3.2.1.6" evidence="4"/>
<comment type="subcellular location">
    <subcellularLocation>
        <location evidence="2">Cell membrane</location>
        <topology evidence="2">Lipid-anchor</topology>
        <topology evidence="2">GPI-anchor</topology>
    </subcellularLocation>
</comment>
<dbReference type="InterPro" id="IPR050546">
    <property type="entry name" value="Glycosyl_Hydrlase_16"/>
</dbReference>
<dbReference type="AlphaFoldDB" id="A0A7R7XFP0"/>
<protein>
    <recommendedName>
        <fullName evidence="4">endo-1,3(4)-beta-glucanase</fullName>
        <ecNumber evidence="4">3.2.1.6</ecNumber>
    </recommendedName>
</protein>
<feature type="domain" description="GH16" evidence="18">
    <location>
        <begin position="34"/>
        <end position="287"/>
    </location>
</feature>
<evidence type="ECO:0000256" key="5">
    <source>
        <dbReference type="ARBA" id="ARBA00022475"/>
    </source>
</evidence>
<evidence type="ECO:0000256" key="12">
    <source>
        <dbReference type="ARBA" id="ARBA00023277"/>
    </source>
</evidence>
<dbReference type="PANTHER" id="PTHR10963:SF58">
    <property type="entry name" value="ENDO-1,3(4)-BETA-GLUCANASE XGEA"/>
    <property type="match status" value="1"/>
</dbReference>
<feature type="compositionally biased region" description="Low complexity" evidence="16">
    <location>
        <begin position="510"/>
        <end position="548"/>
    </location>
</feature>
<reference evidence="19" key="1">
    <citation type="submission" date="2021-01" db="EMBL/GenBank/DDBJ databases">
        <authorList>
            <consortium name="Aspergillus puulaauensis MK2 genome sequencing consortium"/>
            <person name="Kazuki M."/>
            <person name="Futagami T."/>
        </authorList>
    </citation>
    <scope>NUCLEOTIDE SEQUENCE</scope>
    <source>
        <strain evidence="19">MK2</strain>
    </source>
</reference>
<accession>A0A7R7XFP0</accession>
<feature type="chain" id="PRO_5030538420" description="endo-1,3(4)-beta-glucanase" evidence="17">
    <location>
        <begin position="27"/>
        <end position="645"/>
    </location>
</feature>
<dbReference type="OrthoDB" id="192832at2759"/>
<keyword evidence="6" id="KW-0336">GPI-anchor</keyword>
<gene>
    <name evidence="19" type="ORF">APUU_20785S</name>
</gene>
<keyword evidence="14" id="KW-0326">Glycosidase</keyword>
<dbReference type="InterPro" id="IPR013320">
    <property type="entry name" value="ConA-like_dom_sf"/>
</dbReference>
<feature type="compositionally biased region" description="Low complexity" evidence="16">
    <location>
        <begin position="602"/>
        <end position="618"/>
    </location>
</feature>
<evidence type="ECO:0000256" key="6">
    <source>
        <dbReference type="ARBA" id="ARBA00022622"/>
    </source>
</evidence>
<evidence type="ECO:0000256" key="16">
    <source>
        <dbReference type="SAM" id="MobiDB-lite"/>
    </source>
</evidence>
<feature type="signal peptide" evidence="17">
    <location>
        <begin position="1"/>
        <end position="26"/>
    </location>
</feature>
<comment type="similarity">
    <text evidence="3">Belongs to the glycosyl hydrolase 16 family.</text>
</comment>